<reference evidence="6 7" key="1">
    <citation type="journal article" date="2024" name="Int. J. Syst. Evol. Microbiol.">
        <title>Virgibacillus tibetensis sp. nov., isolated from salt lake on the Tibetan Plateau of China.</title>
        <authorList>
            <person name="Phurbu D."/>
            <person name="Liu Z.-X."/>
            <person name="Wang R."/>
            <person name="Zheng Y.-Y."/>
            <person name="Liu H.-C."/>
            <person name="Zhou Y.-G."/>
            <person name="Yu Y.-J."/>
            <person name="Li A.-H."/>
        </authorList>
    </citation>
    <scope>NUCLEOTIDE SEQUENCE [LARGE SCALE GENOMIC DNA]</scope>
    <source>
        <strain evidence="6 7">C22-A2</strain>
    </source>
</reference>
<accession>A0ABU6KE91</accession>
<gene>
    <name evidence="6" type="ORF">QGM71_07770</name>
</gene>
<feature type="chain" id="PRO_5045451764" evidence="5">
    <location>
        <begin position="19"/>
        <end position="328"/>
    </location>
</feature>
<dbReference type="InterPro" id="IPR004682">
    <property type="entry name" value="TRAP_DctP"/>
</dbReference>
<dbReference type="Gene3D" id="3.40.190.170">
    <property type="entry name" value="Bacterial extracellular solute-binding protein, family 7"/>
    <property type="match status" value="1"/>
</dbReference>
<name>A0ABU6KE91_9BACI</name>
<proteinExistence type="inferred from homology"/>
<dbReference type="Proteomes" id="UP001335737">
    <property type="component" value="Unassembled WGS sequence"/>
</dbReference>
<evidence type="ECO:0000256" key="5">
    <source>
        <dbReference type="SAM" id="SignalP"/>
    </source>
</evidence>
<evidence type="ECO:0000256" key="3">
    <source>
        <dbReference type="ARBA" id="ARBA00022448"/>
    </source>
</evidence>
<dbReference type="CDD" id="cd13603">
    <property type="entry name" value="PBP2_TRAP_Siap_TeaA_like"/>
    <property type="match status" value="1"/>
</dbReference>
<dbReference type="PIRSF" id="PIRSF006470">
    <property type="entry name" value="DctB"/>
    <property type="match status" value="1"/>
</dbReference>
<dbReference type="RefSeq" id="WP_327606944.1">
    <property type="nucleotide sequence ID" value="NZ_JARZFX010000002.1"/>
</dbReference>
<dbReference type="InterPro" id="IPR038404">
    <property type="entry name" value="TRAP_DctP_sf"/>
</dbReference>
<dbReference type="PANTHER" id="PTHR33376:SF4">
    <property type="entry name" value="SIALIC ACID-BINDING PERIPLASMIC PROTEIN SIAP"/>
    <property type="match status" value="1"/>
</dbReference>
<comment type="subcellular location">
    <subcellularLocation>
        <location evidence="1">Cell envelope</location>
    </subcellularLocation>
</comment>
<evidence type="ECO:0000313" key="6">
    <source>
        <dbReference type="EMBL" id="MEC5423393.1"/>
    </source>
</evidence>
<evidence type="ECO:0000256" key="2">
    <source>
        <dbReference type="ARBA" id="ARBA00009023"/>
    </source>
</evidence>
<evidence type="ECO:0000313" key="7">
    <source>
        <dbReference type="Proteomes" id="UP001335737"/>
    </source>
</evidence>
<dbReference type="InterPro" id="IPR018389">
    <property type="entry name" value="DctP_fam"/>
</dbReference>
<dbReference type="PANTHER" id="PTHR33376">
    <property type="match status" value="1"/>
</dbReference>
<comment type="similarity">
    <text evidence="2">Belongs to the bacterial solute-binding protein 7 family.</text>
</comment>
<comment type="caution">
    <text evidence="6">The sequence shown here is derived from an EMBL/GenBank/DDBJ whole genome shotgun (WGS) entry which is preliminary data.</text>
</comment>
<keyword evidence="4 5" id="KW-0732">Signal</keyword>
<dbReference type="EMBL" id="JARZFX010000002">
    <property type="protein sequence ID" value="MEC5423393.1"/>
    <property type="molecule type" value="Genomic_DNA"/>
</dbReference>
<evidence type="ECO:0000256" key="4">
    <source>
        <dbReference type="ARBA" id="ARBA00022729"/>
    </source>
</evidence>
<protein>
    <submittedName>
        <fullName evidence="6">TRAP transporter substrate-binding protein</fullName>
    </submittedName>
</protein>
<keyword evidence="3" id="KW-0813">Transport</keyword>
<dbReference type="NCBIfam" id="NF037995">
    <property type="entry name" value="TRAP_S1"/>
    <property type="match status" value="1"/>
</dbReference>
<dbReference type="NCBIfam" id="TIGR00787">
    <property type="entry name" value="dctP"/>
    <property type="match status" value="1"/>
</dbReference>
<feature type="signal peptide" evidence="5">
    <location>
        <begin position="1"/>
        <end position="18"/>
    </location>
</feature>
<dbReference type="PROSITE" id="PS51257">
    <property type="entry name" value="PROKAR_LIPOPROTEIN"/>
    <property type="match status" value="1"/>
</dbReference>
<dbReference type="Pfam" id="PF03480">
    <property type="entry name" value="DctP"/>
    <property type="match status" value="1"/>
</dbReference>
<keyword evidence="7" id="KW-1185">Reference proteome</keyword>
<sequence>MKKMINVLFLLSVLIVSACSENTGAESNVVLQVGHVYPADSIPDKVIQEFNKIITEKTDGRITADIYPAGQMGDDPELQEAVQLGSTDIIITGSSLIDNFAPEYGIVGAPYVFRDWDHIDKALNGELGEEMNQAVLDNSGVQIIGISQRGARNLTANEEIKTPSDMEGFKLRTPNNEQQLAVWGEIGANPTPLDWGEVYTSLQQGVIAGQENPLDLIHSANLAEVQDYLMITQHLVNPYWYAMNNERLQSLSEEDRKIVLEAMDEATAMGTSEGIASEEELLQLLEDAGMTIVEPDVEAFQIAAQEGHKILLEDGVNIEFYEKLINLQ</sequence>
<evidence type="ECO:0000256" key="1">
    <source>
        <dbReference type="ARBA" id="ARBA00004196"/>
    </source>
</evidence>
<organism evidence="6 7">
    <name type="scientific">Virgibacillus tibetensis</name>
    <dbReference type="NCBI Taxonomy" id="3042313"/>
    <lineage>
        <taxon>Bacteria</taxon>
        <taxon>Bacillati</taxon>
        <taxon>Bacillota</taxon>
        <taxon>Bacilli</taxon>
        <taxon>Bacillales</taxon>
        <taxon>Bacillaceae</taxon>
        <taxon>Virgibacillus</taxon>
    </lineage>
</organism>